<evidence type="ECO:0000313" key="6">
    <source>
        <dbReference type="Proteomes" id="UP000694416"/>
    </source>
</evidence>
<reference evidence="5" key="2">
    <citation type="submission" date="2025-09" db="UniProtKB">
        <authorList>
            <consortium name="Ensembl"/>
        </authorList>
    </citation>
    <scope>IDENTIFICATION</scope>
</reference>
<feature type="region of interest" description="Disordered" evidence="4">
    <location>
        <begin position="1"/>
        <end position="31"/>
    </location>
</feature>
<dbReference type="GO" id="GO:0005737">
    <property type="term" value="C:cytoplasm"/>
    <property type="evidence" value="ECO:0007669"/>
    <property type="project" value="TreeGrafter"/>
</dbReference>
<keyword evidence="6" id="KW-1185">Reference proteome</keyword>
<evidence type="ECO:0000256" key="3">
    <source>
        <dbReference type="ARBA" id="ARBA00023193"/>
    </source>
</evidence>
<accession>A0A8C9HCM8</accession>
<evidence type="ECO:0008006" key="7">
    <source>
        <dbReference type="Google" id="ProtNLM"/>
    </source>
</evidence>
<sequence length="107" mass="11549">SSTSTSQPRLPHPHRGHQLPHDYSTTPKGTLFSTTPGGTLCIISDTKFLLDLRSYPMARTPPCHLPNIPGVTSPGTLIEDSKVEISNLNNPDRKYAVGGGAQLEINM</sequence>
<evidence type="ECO:0000313" key="5">
    <source>
        <dbReference type="Ensembl" id="ENSPTEP00000014545.1"/>
    </source>
</evidence>
<name>A0A8C9HCM8_9PRIM</name>
<evidence type="ECO:0000256" key="4">
    <source>
        <dbReference type="SAM" id="MobiDB-lite"/>
    </source>
</evidence>
<organism evidence="5 6">
    <name type="scientific">Piliocolobus tephrosceles</name>
    <name type="common">Ugandan red Colobus</name>
    <dbReference type="NCBI Taxonomy" id="591936"/>
    <lineage>
        <taxon>Eukaryota</taxon>
        <taxon>Metazoa</taxon>
        <taxon>Chordata</taxon>
        <taxon>Craniata</taxon>
        <taxon>Vertebrata</taxon>
        <taxon>Euteleostomi</taxon>
        <taxon>Mammalia</taxon>
        <taxon>Eutheria</taxon>
        <taxon>Euarchontoglires</taxon>
        <taxon>Primates</taxon>
        <taxon>Haplorrhini</taxon>
        <taxon>Catarrhini</taxon>
        <taxon>Cercopithecidae</taxon>
        <taxon>Colobinae</taxon>
        <taxon>Piliocolobus</taxon>
    </lineage>
</organism>
<proteinExistence type="inferred from homology"/>
<keyword evidence="2" id="KW-0810">Translation regulation</keyword>
<dbReference type="PANTHER" id="PTHR12669">
    <property type="entry name" value="EUKARYOTIC TRANSLATION INITIATION FACTOR 4E-BINDING PROTEIN"/>
    <property type="match status" value="1"/>
</dbReference>
<comment type="similarity">
    <text evidence="1">Belongs to the eIF4E-binding protein family.</text>
</comment>
<dbReference type="AlphaFoldDB" id="A0A8C9HCM8"/>
<dbReference type="Pfam" id="PF05456">
    <property type="entry name" value="eIF_4EBP"/>
    <property type="match status" value="1"/>
</dbReference>
<evidence type="ECO:0000256" key="2">
    <source>
        <dbReference type="ARBA" id="ARBA00022845"/>
    </source>
</evidence>
<keyword evidence="3" id="KW-0652">Protein synthesis inhibitor</keyword>
<dbReference type="GO" id="GO:0045947">
    <property type="term" value="P:negative regulation of translational initiation"/>
    <property type="evidence" value="ECO:0007669"/>
    <property type="project" value="InterPro"/>
</dbReference>
<dbReference type="Proteomes" id="UP000694416">
    <property type="component" value="Unplaced"/>
</dbReference>
<dbReference type="InterPro" id="IPR008606">
    <property type="entry name" value="EIF4EBP"/>
</dbReference>
<evidence type="ECO:0000256" key="1">
    <source>
        <dbReference type="ARBA" id="ARBA00005480"/>
    </source>
</evidence>
<reference evidence="5" key="1">
    <citation type="submission" date="2025-08" db="UniProtKB">
        <authorList>
            <consortium name="Ensembl"/>
        </authorList>
    </citation>
    <scope>IDENTIFICATION</scope>
</reference>
<dbReference type="GO" id="GO:0008190">
    <property type="term" value="F:eukaryotic initiation factor 4E binding"/>
    <property type="evidence" value="ECO:0007669"/>
    <property type="project" value="InterPro"/>
</dbReference>
<protein>
    <recommendedName>
        <fullName evidence="7">Eukaryotic translation initiation factor 4E binding protein 2</fullName>
    </recommendedName>
</protein>
<dbReference type="PANTHER" id="PTHR12669:SF4">
    <property type="entry name" value="EUKARYOTIC TRANSLATION INITIATION FACTOR 4E-BINDING PROTEIN 2"/>
    <property type="match status" value="1"/>
</dbReference>
<dbReference type="Ensembl" id="ENSPTET00000021812.1">
    <property type="protein sequence ID" value="ENSPTEP00000014545.1"/>
    <property type="gene ID" value="ENSPTEG00000016241.1"/>
</dbReference>